<feature type="transmembrane region" description="Helical" evidence="1">
    <location>
        <begin position="88"/>
        <end position="113"/>
    </location>
</feature>
<proteinExistence type="predicted"/>
<gene>
    <name evidence="2" type="ORF">GCM10009535_19200</name>
</gene>
<protein>
    <recommendedName>
        <fullName evidence="4">DUF2269 domain-containing protein</fullName>
    </recommendedName>
</protein>
<feature type="transmembrane region" description="Helical" evidence="1">
    <location>
        <begin position="133"/>
        <end position="153"/>
    </location>
</feature>
<sequence>MAMPPPLRKVALTAHVAFSVGWLGAVAGFLALAIAGLTSSDAQVVRGAYVAMEVIGWFVLVPFSLASLLTGLIQALGTTWGLVRHYWVLFKFLISVVATVLLLVHMQVAGHVADAAAASSLSGGDLKGMRIQLLADAGAALLVLLVAVALSVYKPRGLTRYGWHRQREQAQQRGGTQPTPVS</sequence>
<keyword evidence="3" id="KW-1185">Reference proteome</keyword>
<dbReference type="EMBL" id="BAAAGU010000015">
    <property type="protein sequence ID" value="GAA0642051.1"/>
    <property type="molecule type" value="Genomic_DNA"/>
</dbReference>
<organism evidence="2 3">
    <name type="scientific">Streptomyces thermocarboxydovorans</name>
    <dbReference type="NCBI Taxonomy" id="59298"/>
    <lineage>
        <taxon>Bacteria</taxon>
        <taxon>Bacillati</taxon>
        <taxon>Actinomycetota</taxon>
        <taxon>Actinomycetes</taxon>
        <taxon>Kitasatosporales</taxon>
        <taxon>Streptomycetaceae</taxon>
        <taxon>Streptomyces</taxon>
    </lineage>
</organism>
<reference evidence="3" key="1">
    <citation type="journal article" date="2019" name="Int. J. Syst. Evol. Microbiol.">
        <title>The Global Catalogue of Microorganisms (GCM) 10K type strain sequencing project: providing services to taxonomists for standard genome sequencing and annotation.</title>
        <authorList>
            <consortium name="The Broad Institute Genomics Platform"/>
            <consortium name="The Broad Institute Genome Sequencing Center for Infectious Disease"/>
            <person name="Wu L."/>
            <person name="Ma J."/>
        </authorList>
    </citation>
    <scope>NUCLEOTIDE SEQUENCE [LARGE SCALE GENOMIC DNA]</scope>
    <source>
        <strain evidence="3">JCM 10367</strain>
    </source>
</reference>
<keyword evidence="1" id="KW-0472">Membrane</keyword>
<evidence type="ECO:0008006" key="4">
    <source>
        <dbReference type="Google" id="ProtNLM"/>
    </source>
</evidence>
<keyword evidence="1" id="KW-0812">Transmembrane</keyword>
<evidence type="ECO:0000313" key="3">
    <source>
        <dbReference type="Proteomes" id="UP001500724"/>
    </source>
</evidence>
<name>A0ABP3SMF1_9ACTN</name>
<evidence type="ECO:0000313" key="2">
    <source>
        <dbReference type="EMBL" id="GAA0642051.1"/>
    </source>
</evidence>
<keyword evidence="1" id="KW-1133">Transmembrane helix</keyword>
<dbReference type="Proteomes" id="UP001500724">
    <property type="component" value="Unassembled WGS sequence"/>
</dbReference>
<accession>A0ABP3SMF1</accession>
<feature type="transmembrane region" description="Helical" evidence="1">
    <location>
        <begin position="54"/>
        <end position="76"/>
    </location>
</feature>
<comment type="caution">
    <text evidence="2">The sequence shown here is derived from an EMBL/GenBank/DDBJ whole genome shotgun (WGS) entry which is preliminary data.</text>
</comment>
<dbReference type="RefSeq" id="WP_285511779.1">
    <property type="nucleotide sequence ID" value="NZ_BAAAGU010000015.1"/>
</dbReference>
<feature type="transmembrane region" description="Helical" evidence="1">
    <location>
        <begin position="12"/>
        <end position="34"/>
    </location>
</feature>
<evidence type="ECO:0000256" key="1">
    <source>
        <dbReference type="SAM" id="Phobius"/>
    </source>
</evidence>